<dbReference type="Proteomes" id="UP001283361">
    <property type="component" value="Unassembled WGS sequence"/>
</dbReference>
<keyword evidence="2" id="KW-1185">Reference proteome</keyword>
<sequence>MAAACGGHVRSAEEPDITSKTCNSSGQLVHYLGWVNSCEKVYHPYVNRFWSPRVKDLRKQPDLAGGRRSEHDVQF</sequence>
<name>A0AAE1CVP5_9GAST</name>
<evidence type="ECO:0000313" key="2">
    <source>
        <dbReference type="Proteomes" id="UP001283361"/>
    </source>
</evidence>
<dbReference type="AlphaFoldDB" id="A0AAE1CVP5"/>
<gene>
    <name evidence="1" type="ORF">RRG08_039643</name>
</gene>
<dbReference type="EMBL" id="JAWDGP010006599">
    <property type="protein sequence ID" value="KAK3738232.1"/>
    <property type="molecule type" value="Genomic_DNA"/>
</dbReference>
<protein>
    <submittedName>
        <fullName evidence="1">Uncharacterized protein</fullName>
    </submittedName>
</protein>
<reference evidence="1" key="1">
    <citation type="journal article" date="2023" name="G3 (Bethesda)">
        <title>A reference genome for the long-term kleptoplast-retaining sea slug Elysia crispata morphotype clarki.</title>
        <authorList>
            <person name="Eastman K.E."/>
            <person name="Pendleton A.L."/>
            <person name="Shaikh M.A."/>
            <person name="Suttiyut T."/>
            <person name="Ogas R."/>
            <person name="Tomko P."/>
            <person name="Gavelis G."/>
            <person name="Widhalm J.R."/>
            <person name="Wisecaver J.H."/>
        </authorList>
    </citation>
    <scope>NUCLEOTIDE SEQUENCE</scope>
    <source>
        <strain evidence="1">ECLA1</strain>
    </source>
</reference>
<organism evidence="1 2">
    <name type="scientific">Elysia crispata</name>
    <name type="common">lettuce slug</name>
    <dbReference type="NCBI Taxonomy" id="231223"/>
    <lineage>
        <taxon>Eukaryota</taxon>
        <taxon>Metazoa</taxon>
        <taxon>Spiralia</taxon>
        <taxon>Lophotrochozoa</taxon>
        <taxon>Mollusca</taxon>
        <taxon>Gastropoda</taxon>
        <taxon>Heterobranchia</taxon>
        <taxon>Euthyneura</taxon>
        <taxon>Panpulmonata</taxon>
        <taxon>Sacoglossa</taxon>
        <taxon>Placobranchoidea</taxon>
        <taxon>Plakobranchidae</taxon>
        <taxon>Elysia</taxon>
    </lineage>
</organism>
<comment type="caution">
    <text evidence="1">The sequence shown here is derived from an EMBL/GenBank/DDBJ whole genome shotgun (WGS) entry which is preliminary data.</text>
</comment>
<evidence type="ECO:0000313" key="1">
    <source>
        <dbReference type="EMBL" id="KAK3738232.1"/>
    </source>
</evidence>
<accession>A0AAE1CVP5</accession>
<proteinExistence type="predicted"/>